<organism evidence="2 3">
    <name type="scientific">Cichlidogyrus casuarinus</name>
    <dbReference type="NCBI Taxonomy" id="1844966"/>
    <lineage>
        <taxon>Eukaryota</taxon>
        <taxon>Metazoa</taxon>
        <taxon>Spiralia</taxon>
        <taxon>Lophotrochozoa</taxon>
        <taxon>Platyhelminthes</taxon>
        <taxon>Monogenea</taxon>
        <taxon>Monopisthocotylea</taxon>
        <taxon>Dactylogyridea</taxon>
        <taxon>Ancyrocephalidae</taxon>
        <taxon>Cichlidogyrus</taxon>
    </lineage>
</organism>
<dbReference type="EMBL" id="JBJKFK010008264">
    <property type="protein sequence ID" value="KAL3307124.1"/>
    <property type="molecule type" value="Genomic_DNA"/>
</dbReference>
<sequence>MKTVYILAITFLVAVCHVQCEELHDEVRQIASMTARAIVQQLGELREENAASTYAPWHGQMKKRNFLLDGRLG</sequence>
<evidence type="ECO:0000313" key="2">
    <source>
        <dbReference type="EMBL" id="KAL3307124.1"/>
    </source>
</evidence>
<keyword evidence="3" id="KW-1185">Reference proteome</keyword>
<dbReference type="AlphaFoldDB" id="A0ABD2PIG5"/>
<evidence type="ECO:0000313" key="3">
    <source>
        <dbReference type="Proteomes" id="UP001626550"/>
    </source>
</evidence>
<name>A0ABD2PIG5_9PLAT</name>
<accession>A0ABD2PIG5</accession>
<protein>
    <submittedName>
        <fullName evidence="2">Uncharacterized protein</fullName>
    </submittedName>
</protein>
<proteinExistence type="predicted"/>
<feature type="chain" id="PRO_5044879888" evidence="1">
    <location>
        <begin position="21"/>
        <end position="73"/>
    </location>
</feature>
<keyword evidence="1" id="KW-0732">Signal</keyword>
<evidence type="ECO:0000256" key="1">
    <source>
        <dbReference type="SAM" id="SignalP"/>
    </source>
</evidence>
<reference evidence="2 3" key="1">
    <citation type="submission" date="2024-11" db="EMBL/GenBank/DDBJ databases">
        <title>Adaptive evolution of stress response genes in parasites aligns with host niche diversity.</title>
        <authorList>
            <person name="Hahn C."/>
            <person name="Resl P."/>
        </authorList>
    </citation>
    <scope>NUCLEOTIDE SEQUENCE [LARGE SCALE GENOMIC DNA]</scope>
    <source>
        <strain evidence="2">EGGRZ-B1_66</strain>
        <tissue evidence="2">Body</tissue>
    </source>
</reference>
<gene>
    <name evidence="2" type="ORF">Ciccas_014370</name>
</gene>
<comment type="caution">
    <text evidence="2">The sequence shown here is derived from an EMBL/GenBank/DDBJ whole genome shotgun (WGS) entry which is preliminary data.</text>
</comment>
<feature type="signal peptide" evidence="1">
    <location>
        <begin position="1"/>
        <end position="20"/>
    </location>
</feature>
<dbReference type="Proteomes" id="UP001626550">
    <property type="component" value="Unassembled WGS sequence"/>
</dbReference>